<dbReference type="InterPro" id="IPR036412">
    <property type="entry name" value="HAD-like_sf"/>
</dbReference>
<dbReference type="InterPro" id="IPR023214">
    <property type="entry name" value="HAD_sf"/>
</dbReference>
<dbReference type="SFLD" id="SFLDG01129">
    <property type="entry name" value="C1.5:_HAD__Beta-PGM__Phosphata"/>
    <property type="match status" value="1"/>
</dbReference>
<name>A0A934RPF5_9BACT</name>
<dbReference type="InterPro" id="IPR041492">
    <property type="entry name" value="HAD_2"/>
</dbReference>
<dbReference type="SFLD" id="SFLDS00003">
    <property type="entry name" value="Haloacid_Dehalogenase"/>
    <property type="match status" value="1"/>
</dbReference>
<accession>A0A934RPF5</accession>
<gene>
    <name evidence="1" type="ORF">JIN78_01410</name>
</gene>
<dbReference type="RefSeq" id="WP_200390135.1">
    <property type="nucleotide sequence ID" value="NZ_JAENIO010000002.1"/>
</dbReference>
<sequence>MRYPALIFDFDGTLADTLAAAVRVYNDLAQTYSLRPVSMEEIPSLQDFELKELLKHLGVSKMRVPSLLARGRKALRADITTLSLNEGMAELLPQLREHCTCFGILTSNSTENVEAFLEAKGLRELFTFISSTSKLSGKHKHLRAIEKTFSLERSQMLYIGDETRDVRASHRAGVDVAAATWGFNSPDALHRQNPNYMLKRPADLLEVCQLR</sequence>
<dbReference type="Gene3D" id="3.40.50.1000">
    <property type="entry name" value="HAD superfamily/HAD-like"/>
    <property type="match status" value="1"/>
</dbReference>
<dbReference type="PANTHER" id="PTHR43434:SF13">
    <property type="entry name" value="PHOSPHOGLYCOLATE PHOSPHATASE"/>
    <property type="match status" value="1"/>
</dbReference>
<proteinExistence type="predicted"/>
<comment type="caution">
    <text evidence="1">The sequence shown here is derived from an EMBL/GenBank/DDBJ whole genome shotgun (WGS) entry which is preliminary data.</text>
</comment>
<dbReference type="EMBL" id="JAENIO010000002">
    <property type="protein sequence ID" value="MBK1832704.1"/>
    <property type="molecule type" value="Genomic_DNA"/>
</dbReference>
<dbReference type="GO" id="GO:0008967">
    <property type="term" value="F:phosphoglycolate phosphatase activity"/>
    <property type="evidence" value="ECO:0007669"/>
    <property type="project" value="TreeGrafter"/>
</dbReference>
<protein>
    <submittedName>
        <fullName evidence="1">HAD hydrolase-like protein</fullName>
    </submittedName>
</protein>
<keyword evidence="2" id="KW-1185">Reference proteome</keyword>
<reference evidence="1" key="1">
    <citation type="submission" date="2021-01" db="EMBL/GenBank/DDBJ databases">
        <title>Modified the classification status of verrucomicrobia.</title>
        <authorList>
            <person name="Feng X."/>
        </authorList>
    </citation>
    <scope>NUCLEOTIDE SEQUENCE</scope>
    <source>
        <strain evidence="1">KCTC 12986</strain>
    </source>
</reference>
<dbReference type="InterPro" id="IPR050155">
    <property type="entry name" value="HAD-like_hydrolase_sf"/>
</dbReference>
<dbReference type="AlphaFoldDB" id="A0A934RPF5"/>
<evidence type="ECO:0000313" key="2">
    <source>
        <dbReference type="Proteomes" id="UP000604083"/>
    </source>
</evidence>
<dbReference type="Proteomes" id="UP000604083">
    <property type="component" value="Unassembled WGS sequence"/>
</dbReference>
<dbReference type="PANTHER" id="PTHR43434">
    <property type="entry name" value="PHOSPHOGLYCOLATE PHOSPHATASE"/>
    <property type="match status" value="1"/>
</dbReference>
<organism evidence="1 2">
    <name type="scientific">Roseibacillus ishigakijimensis</name>
    <dbReference type="NCBI Taxonomy" id="454146"/>
    <lineage>
        <taxon>Bacteria</taxon>
        <taxon>Pseudomonadati</taxon>
        <taxon>Verrucomicrobiota</taxon>
        <taxon>Verrucomicrobiia</taxon>
        <taxon>Verrucomicrobiales</taxon>
        <taxon>Verrucomicrobiaceae</taxon>
        <taxon>Roseibacillus</taxon>
    </lineage>
</organism>
<keyword evidence="1" id="KW-0378">Hydrolase</keyword>
<dbReference type="Pfam" id="PF13419">
    <property type="entry name" value="HAD_2"/>
    <property type="match status" value="1"/>
</dbReference>
<evidence type="ECO:0000313" key="1">
    <source>
        <dbReference type="EMBL" id="MBK1832704.1"/>
    </source>
</evidence>
<dbReference type="SUPFAM" id="SSF56784">
    <property type="entry name" value="HAD-like"/>
    <property type="match status" value="1"/>
</dbReference>
<dbReference type="Gene3D" id="1.10.150.240">
    <property type="entry name" value="Putative phosphatase, domain 2"/>
    <property type="match status" value="1"/>
</dbReference>
<dbReference type="GO" id="GO:0005829">
    <property type="term" value="C:cytosol"/>
    <property type="evidence" value="ECO:0007669"/>
    <property type="project" value="TreeGrafter"/>
</dbReference>
<dbReference type="InterPro" id="IPR023198">
    <property type="entry name" value="PGP-like_dom2"/>
</dbReference>
<dbReference type="GO" id="GO:0006281">
    <property type="term" value="P:DNA repair"/>
    <property type="evidence" value="ECO:0007669"/>
    <property type="project" value="TreeGrafter"/>
</dbReference>